<gene>
    <name evidence="1" type="ORF">AVL57_01030</name>
</gene>
<evidence type="ECO:0000313" key="1">
    <source>
        <dbReference type="EMBL" id="AMJ76757.1"/>
    </source>
</evidence>
<geneLocation type="plasmid" evidence="1 2">
    <name>pASTE61-200</name>
</geneLocation>
<sequence>MLDVLGNYVYALVDPGTKEIFYVGMASKKPNNRTNERATKHFDFDKAVTAKEKKIKSLLQHYDKFQIIHIVRHNLPDGVAVHVEAALIDALSTNTKLTNLKRGDGTKLGIKTWAQVAIEKGTDFIELDALEQFAREKNIRLTLLHIKSYREDLEAHEIYDLTRGYWRIAQKKANLDKPTIAVACVGNAIVCAYRVVSWLPAGTTFSSVFDKRQIEVLQNTGVAQEGNTLKEFIGQLATKAEFPYSQYKITLNGEPLVWPQQSIKHIE</sequence>
<reference evidence="1 2" key="1">
    <citation type="submission" date="2015-12" db="EMBL/GenBank/DDBJ databases">
        <title>Intraspecies pangenome expansion in the marine bacterium Alteromonas.</title>
        <authorList>
            <person name="Lopez-Perez M."/>
            <person name="Rodriguez-Valera F."/>
        </authorList>
    </citation>
    <scope>NUCLEOTIDE SEQUENCE [LARGE SCALE GENOMIC DNA]</scope>
    <source>
        <strain evidence="1 2">LMG 21861</strain>
        <plasmid evidence="1 2">pASTE61-200</plasmid>
    </source>
</reference>
<dbReference type="RefSeq" id="WP_061093796.1">
    <property type="nucleotide sequence ID" value="NZ_CP013927.1"/>
</dbReference>
<dbReference type="EMBL" id="CP013927">
    <property type="protein sequence ID" value="AMJ76757.1"/>
    <property type="molecule type" value="Genomic_DNA"/>
</dbReference>
<keyword evidence="2" id="KW-1185">Reference proteome</keyword>
<evidence type="ECO:0008006" key="3">
    <source>
        <dbReference type="Google" id="ProtNLM"/>
    </source>
</evidence>
<accession>A0ABM5YQ59</accession>
<dbReference type="Proteomes" id="UP000056750">
    <property type="component" value="Plasmid pASTE61-200"/>
</dbReference>
<protein>
    <recommendedName>
        <fullName evidence="3">GIY-YIG domain-containing protein</fullName>
    </recommendedName>
</protein>
<keyword evidence="1" id="KW-0614">Plasmid</keyword>
<name>A0ABM5YQ59_9ALTE</name>
<evidence type="ECO:0000313" key="2">
    <source>
        <dbReference type="Proteomes" id="UP000056750"/>
    </source>
</evidence>
<organism evidence="1 2">
    <name type="scientific">Alteromonas stellipolaris</name>
    <dbReference type="NCBI Taxonomy" id="233316"/>
    <lineage>
        <taxon>Bacteria</taxon>
        <taxon>Pseudomonadati</taxon>
        <taxon>Pseudomonadota</taxon>
        <taxon>Gammaproteobacteria</taxon>
        <taxon>Alteromonadales</taxon>
        <taxon>Alteromonadaceae</taxon>
        <taxon>Alteromonas/Salinimonas group</taxon>
        <taxon>Alteromonas</taxon>
    </lineage>
</organism>
<dbReference type="Pfam" id="PF22945">
    <property type="entry name" value="LEM-3_GIY-YIG"/>
    <property type="match status" value="1"/>
</dbReference>
<dbReference type="CDD" id="cd10440">
    <property type="entry name" value="GIY-YIG_COG3680"/>
    <property type="match status" value="1"/>
</dbReference>
<proteinExistence type="predicted"/>